<comment type="subcellular location">
    <subcellularLocation>
        <location evidence="6">Cytoplasm</location>
    </subcellularLocation>
</comment>
<accession>A0ABQ6AWG6</accession>
<dbReference type="PANTHER" id="PTHR34137:SF1">
    <property type="entry name" value="EXODEOXYRIBONUCLEASE 7 SMALL SUBUNIT"/>
    <property type="match status" value="1"/>
</dbReference>
<dbReference type="Proteomes" id="UP001156905">
    <property type="component" value="Unassembled WGS sequence"/>
</dbReference>
<dbReference type="EMBL" id="BSOW01000010">
    <property type="protein sequence ID" value="GLR86503.1"/>
    <property type="molecule type" value="Genomic_DNA"/>
</dbReference>
<comment type="subunit">
    <text evidence="6">Heterooligomer composed of large and small subunits.</text>
</comment>
<dbReference type="PANTHER" id="PTHR34137">
    <property type="entry name" value="EXODEOXYRIBONUCLEASE 7 SMALL SUBUNIT"/>
    <property type="match status" value="1"/>
</dbReference>
<dbReference type="NCBIfam" id="TIGR01280">
    <property type="entry name" value="xseB"/>
    <property type="match status" value="1"/>
</dbReference>
<protein>
    <recommendedName>
        <fullName evidence="6">Exodeoxyribonuclease 7 small subunit</fullName>
        <ecNumber evidence="6">3.1.11.6</ecNumber>
    </recommendedName>
    <alternativeName>
        <fullName evidence="6">Exodeoxyribonuclease VII small subunit</fullName>
        <shortName evidence="6">Exonuclease VII small subunit</shortName>
    </alternativeName>
</protein>
<evidence type="ECO:0000256" key="5">
    <source>
        <dbReference type="ARBA" id="ARBA00022839"/>
    </source>
</evidence>
<organism evidence="8 9">
    <name type="scientific">Bradyrhizobium iriomotense</name>
    <dbReference type="NCBI Taxonomy" id="441950"/>
    <lineage>
        <taxon>Bacteria</taxon>
        <taxon>Pseudomonadati</taxon>
        <taxon>Pseudomonadota</taxon>
        <taxon>Alphaproteobacteria</taxon>
        <taxon>Hyphomicrobiales</taxon>
        <taxon>Nitrobacteraceae</taxon>
        <taxon>Bradyrhizobium</taxon>
    </lineage>
</organism>
<evidence type="ECO:0000256" key="1">
    <source>
        <dbReference type="ARBA" id="ARBA00009998"/>
    </source>
</evidence>
<dbReference type="NCBIfam" id="NF002140">
    <property type="entry name" value="PRK00977.1-4"/>
    <property type="match status" value="1"/>
</dbReference>
<comment type="function">
    <text evidence="6">Bidirectionally degrades single-stranded DNA into large acid-insoluble oligonucleotides, which are then degraded further into small acid-soluble oligonucleotides.</text>
</comment>
<evidence type="ECO:0000313" key="9">
    <source>
        <dbReference type="Proteomes" id="UP001156905"/>
    </source>
</evidence>
<reference evidence="9" key="1">
    <citation type="journal article" date="2019" name="Int. J. Syst. Evol. Microbiol.">
        <title>The Global Catalogue of Microorganisms (GCM) 10K type strain sequencing project: providing services to taxonomists for standard genome sequencing and annotation.</title>
        <authorList>
            <consortium name="The Broad Institute Genomics Platform"/>
            <consortium name="The Broad Institute Genome Sequencing Center for Infectious Disease"/>
            <person name="Wu L."/>
            <person name="Ma J."/>
        </authorList>
    </citation>
    <scope>NUCLEOTIDE SEQUENCE [LARGE SCALE GENOMIC DNA]</scope>
    <source>
        <strain evidence="9">NBRC 102520</strain>
    </source>
</reference>
<gene>
    <name evidence="6 8" type="primary">xseB</name>
    <name evidence="8" type="ORF">GCM10007857_32140</name>
</gene>
<comment type="caution">
    <text evidence="8">The sequence shown here is derived from an EMBL/GenBank/DDBJ whole genome shotgun (WGS) entry which is preliminary data.</text>
</comment>
<keyword evidence="5 6" id="KW-0269">Exonuclease</keyword>
<evidence type="ECO:0000256" key="3">
    <source>
        <dbReference type="ARBA" id="ARBA00022722"/>
    </source>
</evidence>
<sequence length="97" mass="10818">MLRNLAKGGQSETDMAENTQIDVTRLTFERAIEELETIVKRLEEGKVPLEESVAIYERGEALKRRCEELLRQAEARVDKITTDASGQASGTAPLDVQ</sequence>
<evidence type="ECO:0000313" key="8">
    <source>
        <dbReference type="EMBL" id="GLR86503.1"/>
    </source>
</evidence>
<dbReference type="InterPro" id="IPR037004">
    <property type="entry name" value="Exonuc_VII_ssu_sf"/>
</dbReference>
<comment type="similarity">
    <text evidence="1 6">Belongs to the XseB family.</text>
</comment>
<dbReference type="HAMAP" id="MF_00337">
    <property type="entry name" value="Exonuc_7_S"/>
    <property type="match status" value="1"/>
</dbReference>
<keyword evidence="4 6" id="KW-0378">Hydrolase</keyword>
<keyword evidence="2 6" id="KW-0963">Cytoplasm</keyword>
<feature type="coiled-coil region" evidence="7">
    <location>
        <begin position="25"/>
        <end position="83"/>
    </location>
</feature>
<name>A0ABQ6AWG6_9BRAD</name>
<dbReference type="SUPFAM" id="SSF116842">
    <property type="entry name" value="XseB-like"/>
    <property type="match status" value="1"/>
</dbReference>
<evidence type="ECO:0000256" key="4">
    <source>
        <dbReference type="ARBA" id="ARBA00022801"/>
    </source>
</evidence>
<dbReference type="EC" id="3.1.11.6" evidence="6"/>
<evidence type="ECO:0000256" key="7">
    <source>
        <dbReference type="SAM" id="Coils"/>
    </source>
</evidence>
<dbReference type="NCBIfam" id="NF002139">
    <property type="entry name" value="PRK00977.1-3"/>
    <property type="match status" value="1"/>
</dbReference>
<keyword evidence="9" id="KW-1185">Reference proteome</keyword>
<dbReference type="Pfam" id="PF02609">
    <property type="entry name" value="Exonuc_VII_S"/>
    <property type="match status" value="1"/>
</dbReference>
<keyword evidence="7" id="KW-0175">Coiled coil</keyword>
<proteinExistence type="inferred from homology"/>
<keyword evidence="3 6" id="KW-0540">Nuclease</keyword>
<comment type="catalytic activity">
    <reaction evidence="6">
        <text>Exonucleolytic cleavage in either 5'- to 3'- or 3'- to 5'-direction to yield nucleoside 5'-phosphates.</text>
        <dbReference type="EC" id="3.1.11.6"/>
    </reaction>
</comment>
<dbReference type="Gene3D" id="1.10.287.1040">
    <property type="entry name" value="Exonuclease VII, small subunit"/>
    <property type="match status" value="1"/>
</dbReference>
<evidence type="ECO:0000256" key="6">
    <source>
        <dbReference type="HAMAP-Rule" id="MF_00337"/>
    </source>
</evidence>
<evidence type="ECO:0000256" key="2">
    <source>
        <dbReference type="ARBA" id="ARBA00022490"/>
    </source>
</evidence>
<dbReference type="InterPro" id="IPR003761">
    <property type="entry name" value="Exonuc_VII_S"/>
</dbReference>